<dbReference type="Pfam" id="PF10259">
    <property type="entry name" value="Rogdi_lz"/>
    <property type="match status" value="1"/>
</dbReference>
<name>A0A4Z1IU46_9HELO</name>
<proteinExistence type="predicted"/>
<dbReference type="PANTHER" id="PTHR13618">
    <property type="entry name" value="LEUCINE ZIPPER CONTAINING TRANSCRIPTION FACTOR LZF1"/>
    <property type="match status" value="1"/>
</dbReference>
<dbReference type="InterPro" id="IPR028241">
    <property type="entry name" value="RAVE2/Rogdi"/>
</dbReference>
<comment type="caution">
    <text evidence="1">The sequence shown here is derived from an EMBL/GenBank/DDBJ whole genome shotgun (WGS) entry which is preliminary data.</text>
</comment>
<dbReference type="OrthoDB" id="66510at2759"/>
<dbReference type="GO" id="GO:0043291">
    <property type="term" value="C:RAVE complex"/>
    <property type="evidence" value="ECO:0007669"/>
    <property type="project" value="TreeGrafter"/>
</dbReference>
<dbReference type="Proteomes" id="UP000297452">
    <property type="component" value="Unassembled WGS sequence"/>
</dbReference>
<dbReference type="EMBL" id="PQXJ01000150">
    <property type="protein sequence ID" value="TGO60157.1"/>
    <property type="molecule type" value="Genomic_DNA"/>
</dbReference>
<evidence type="ECO:0008006" key="3">
    <source>
        <dbReference type="Google" id="ProtNLM"/>
    </source>
</evidence>
<gene>
    <name evidence="1" type="ORF">BOTNAR_0150g00090</name>
</gene>
<keyword evidence="2" id="KW-1185">Reference proteome</keyword>
<dbReference type="PANTHER" id="PTHR13618:SF1">
    <property type="entry name" value="PROTEIN ROGDI HOMOLOG"/>
    <property type="match status" value="1"/>
</dbReference>
<dbReference type="STRING" id="278944.A0A4Z1IU46"/>
<evidence type="ECO:0000313" key="2">
    <source>
        <dbReference type="Proteomes" id="UP000297452"/>
    </source>
</evidence>
<dbReference type="AlphaFoldDB" id="A0A4Z1IU46"/>
<protein>
    <recommendedName>
        <fullName evidence="3">RAVE subunit 2/Rogdi</fullName>
    </recommendedName>
</protein>
<organism evidence="1 2">
    <name type="scientific">Botryotinia narcissicola</name>
    <dbReference type="NCBI Taxonomy" id="278944"/>
    <lineage>
        <taxon>Eukaryota</taxon>
        <taxon>Fungi</taxon>
        <taxon>Dikarya</taxon>
        <taxon>Ascomycota</taxon>
        <taxon>Pezizomycotina</taxon>
        <taxon>Leotiomycetes</taxon>
        <taxon>Helotiales</taxon>
        <taxon>Sclerotiniaceae</taxon>
        <taxon>Botryotinia</taxon>
    </lineage>
</organism>
<reference evidence="1 2" key="1">
    <citation type="submission" date="2017-12" db="EMBL/GenBank/DDBJ databases">
        <title>Comparative genomics of Botrytis spp.</title>
        <authorList>
            <person name="Valero-Jimenez C.A."/>
            <person name="Tapia P."/>
            <person name="Veloso J."/>
            <person name="Silva-Moreno E."/>
            <person name="Staats M."/>
            <person name="Valdes J.H."/>
            <person name="Van Kan J.A.L."/>
        </authorList>
    </citation>
    <scope>NUCLEOTIDE SEQUENCE [LARGE SCALE GENOMIC DNA]</scope>
    <source>
        <strain evidence="1 2">MUCL2120</strain>
    </source>
</reference>
<accession>A0A4Z1IU46</accession>
<evidence type="ECO:0000313" key="1">
    <source>
        <dbReference type="EMBL" id="TGO60157.1"/>
    </source>
</evidence>
<sequence length="301" mass="33090">MSTSVWPSLPVHELRKEEDDSTERELSWLLESLQETLASLKTGLEDCYALLAPVEPGSTLVMSSPRSEYLKGHITRVGTQVVKGTLHLRLKSLPQCSFSLSPTLPLLLEPLTQLRTLLNQSLDCVDITRWTGDRHSAPFISSQLHLLHSILTEAKLVLKGPSLLESPIQTPASLNWAHNPVDPDTFAPALPSNLSLDLTISDGSLLLTIRVLEPVAQQVNFGSRIAFAIGAQRRLEHDEMDEVFMFKGEEVRVKEKVRVESADPRLMSVLAKVAALEHTVEGARAGLKIVMGGDGLLEAED</sequence>